<dbReference type="Proteomes" id="UP000570361">
    <property type="component" value="Unassembled WGS sequence"/>
</dbReference>
<comment type="caution">
    <text evidence="2">The sequence shown here is derived from an EMBL/GenBank/DDBJ whole genome shotgun (WGS) entry which is preliminary data.</text>
</comment>
<proteinExistence type="predicted"/>
<keyword evidence="1" id="KW-0812">Transmembrane</keyword>
<protein>
    <submittedName>
        <fullName evidence="2">Uncharacterized protein</fullName>
    </submittedName>
</protein>
<accession>A0A7W5AWA9</accession>
<dbReference type="AlphaFoldDB" id="A0A7W5AWA9"/>
<sequence length="168" mass="18672">MKRLTREADRQPEAQSRRSAVKWLVSLSALTISAVVVLSACSSSGDSKQHQHGSELFETTESFAVAPSFLTDYSKLTQDLYAQVGSVAEILKEINCYCGCMDDAERKHDSLYRCYIGETDEDSITWTNHSASCGICMEELEDIIEMNKAGKTTDEIRDAIDAKFKPSI</sequence>
<organism evidence="2 3">
    <name type="scientific">Paenibacillus phyllosphaerae</name>
    <dbReference type="NCBI Taxonomy" id="274593"/>
    <lineage>
        <taxon>Bacteria</taxon>
        <taxon>Bacillati</taxon>
        <taxon>Bacillota</taxon>
        <taxon>Bacilli</taxon>
        <taxon>Bacillales</taxon>
        <taxon>Paenibacillaceae</taxon>
        <taxon>Paenibacillus</taxon>
    </lineage>
</organism>
<evidence type="ECO:0000313" key="2">
    <source>
        <dbReference type="EMBL" id="MBB3109980.1"/>
    </source>
</evidence>
<dbReference type="EMBL" id="JACHXK010000003">
    <property type="protein sequence ID" value="MBB3109980.1"/>
    <property type="molecule type" value="Genomic_DNA"/>
</dbReference>
<dbReference type="Pfam" id="PF13798">
    <property type="entry name" value="PCYCGC"/>
    <property type="match status" value="1"/>
</dbReference>
<evidence type="ECO:0000313" key="3">
    <source>
        <dbReference type="Proteomes" id="UP000570361"/>
    </source>
</evidence>
<dbReference type="RefSeq" id="WP_183599553.1">
    <property type="nucleotide sequence ID" value="NZ_JACHXK010000003.1"/>
</dbReference>
<gene>
    <name evidence="2" type="ORF">FHS18_002043</name>
</gene>
<keyword evidence="3" id="KW-1185">Reference proteome</keyword>
<feature type="transmembrane region" description="Helical" evidence="1">
    <location>
        <begin position="21"/>
        <end position="40"/>
    </location>
</feature>
<evidence type="ECO:0000256" key="1">
    <source>
        <dbReference type="SAM" id="Phobius"/>
    </source>
</evidence>
<keyword evidence="1" id="KW-1133">Transmembrane helix</keyword>
<keyword evidence="1" id="KW-0472">Membrane</keyword>
<reference evidence="2 3" key="1">
    <citation type="submission" date="2020-08" db="EMBL/GenBank/DDBJ databases">
        <title>Genomic Encyclopedia of Type Strains, Phase III (KMG-III): the genomes of soil and plant-associated and newly described type strains.</title>
        <authorList>
            <person name="Whitman W."/>
        </authorList>
    </citation>
    <scope>NUCLEOTIDE SEQUENCE [LARGE SCALE GENOMIC DNA]</scope>
    <source>
        <strain evidence="2 3">CECT 5862</strain>
    </source>
</reference>
<name>A0A7W5AWA9_9BACL</name>
<dbReference type="InterPro" id="IPR025673">
    <property type="entry name" value="PCYCGC"/>
</dbReference>